<dbReference type="Proteomes" id="UP000243250">
    <property type="component" value="Unassembled WGS sequence"/>
</dbReference>
<dbReference type="EMBL" id="FOYS01000003">
    <property type="protein sequence ID" value="SFR55247.1"/>
    <property type="molecule type" value="Genomic_DNA"/>
</dbReference>
<evidence type="ECO:0000313" key="2">
    <source>
        <dbReference type="EMBL" id="SFR55247.1"/>
    </source>
</evidence>
<sequence length="45" mass="4883">MAQSHHANAQSTTTESALYLPAGETSAFETTLVDDVWSALFNNRV</sequence>
<evidence type="ECO:0000313" key="3">
    <source>
        <dbReference type="Proteomes" id="UP000243250"/>
    </source>
</evidence>
<dbReference type="RefSeq" id="WP_175501501.1">
    <property type="nucleotide sequence ID" value="NZ_FOYS01000003.1"/>
</dbReference>
<name>A0A1I6HLN6_9EURY</name>
<organism evidence="2 3">
    <name type="scientific">Halogeometricum limi</name>
    <dbReference type="NCBI Taxonomy" id="555875"/>
    <lineage>
        <taxon>Archaea</taxon>
        <taxon>Methanobacteriati</taxon>
        <taxon>Methanobacteriota</taxon>
        <taxon>Stenosarchaea group</taxon>
        <taxon>Halobacteria</taxon>
        <taxon>Halobacteriales</taxon>
        <taxon>Haloferacaceae</taxon>
        <taxon>Halogeometricum</taxon>
    </lineage>
</organism>
<proteinExistence type="predicted"/>
<feature type="region of interest" description="Disordered" evidence="1">
    <location>
        <begin position="1"/>
        <end position="20"/>
    </location>
</feature>
<dbReference type="AlphaFoldDB" id="A0A1I6HLN6"/>
<feature type="compositionally biased region" description="Polar residues" evidence="1">
    <location>
        <begin position="1"/>
        <end position="16"/>
    </location>
</feature>
<accession>A0A1I6HLN6</accession>
<protein>
    <submittedName>
        <fullName evidence="2">Uncharacterized protein</fullName>
    </submittedName>
</protein>
<reference evidence="3" key="1">
    <citation type="submission" date="2016-10" db="EMBL/GenBank/DDBJ databases">
        <authorList>
            <person name="Varghese N."/>
            <person name="Submissions S."/>
        </authorList>
    </citation>
    <scope>NUCLEOTIDE SEQUENCE [LARGE SCALE GENOMIC DNA]</scope>
    <source>
        <strain evidence="3">CGMCC 1.8711</strain>
    </source>
</reference>
<keyword evidence="3" id="KW-1185">Reference proteome</keyword>
<gene>
    <name evidence="2" type="ORF">SAMN04488124_2366</name>
</gene>
<evidence type="ECO:0000256" key="1">
    <source>
        <dbReference type="SAM" id="MobiDB-lite"/>
    </source>
</evidence>
<dbReference type="STRING" id="555875.SAMN04488124_2366"/>